<dbReference type="HOGENOM" id="CLU_636090_0_0_1"/>
<dbReference type="Ensembl" id="ENSCSAVT00000004724.1">
    <property type="protein sequence ID" value="ENSCSAVP00000004657.1"/>
    <property type="gene ID" value="ENSCSAVG00000002778.1"/>
</dbReference>
<dbReference type="InParanoid" id="H2YH58"/>
<proteinExistence type="predicted"/>
<evidence type="ECO:0000313" key="1">
    <source>
        <dbReference type="Ensembl" id="ENSCSAVP00000004657.1"/>
    </source>
</evidence>
<reference evidence="1" key="2">
    <citation type="submission" date="2025-08" db="UniProtKB">
        <authorList>
            <consortium name="Ensembl"/>
        </authorList>
    </citation>
    <scope>IDENTIFICATION</scope>
</reference>
<dbReference type="Proteomes" id="UP000007875">
    <property type="component" value="Unassembled WGS sequence"/>
</dbReference>
<protein>
    <submittedName>
        <fullName evidence="1">Uncharacterized protein</fullName>
    </submittedName>
</protein>
<name>H2YH58_CIOSA</name>
<dbReference type="AlphaFoldDB" id="H2YH58"/>
<sequence>MQPFKVVYVTFGTIKRFLNYCVLTGLADCIPRYIIACSGTALTPFYFILVIARRLIWTKSIDQCCSHDIQTQKIESCEENSTLNESKKQFGEFSTTKSGKHKLSESLPIISKSSSRFGPDRFRGKSELMKSNEFKIYVPISGSSCNCRVSGDTGTLEDSNRRYRIRKHKNCSTPKRISPRNNAEDVRFCEIQACGAFPNHLISSKLRPDKNKSRVELMGVKLGFQLHREESTVKIRTNPEEKTWNPVSSASIPIHPTEARLLQKLSPKTNHGVDKSKNNPLGGNSSGIAWEHRHLQRYNRAYRDVIERVKAAMKMRHNGMYTDSGQSAKLKATELCYDCSTNAHQKYTIAGLKCQSDDSIILSADLGFNPSCPVVQVINQRFSNLNLLQCTSISEKADNMENLLKQVLGDMYTKSYTQRGQLKSEIYRTVL</sequence>
<accession>H2YH58</accession>
<reference evidence="2" key="1">
    <citation type="submission" date="2003-08" db="EMBL/GenBank/DDBJ databases">
        <authorList>
            <person name="Birren B."/>
            <person name="Nusbaum C."/>
            <person name="Abebe A."/>
            <person name="Abouelleil A."/>
            <person name="Adekoya E."/>
            <person name="Ait-zahra M."/>
            <person name="Allen N."/>
            <person name="Allen T."/>
            <person name="An P."/>
            <person name="Anderson M."/>
            <person name="Anderson S."/>
            <person name="Arachchi H."/>
            <person name="Armbruster J."/>
            <person name="Bachantsang P."/>
            <person name="Baldwin J."/>
            <person name="Barry A."/>
            <person name="Bayul T."/>
            <person name="Blitshsteyn B."/>
            <person name="Bloom T."/>
            <person name="Blye J."/>
            <person name="Boguslavskiy L."/>
            <person name="Borowsky M."/>
            <person name="Boukhgalter B."/>
            <person name="Brunache A."/>
            <person name="Butler J."/>
            <person name="Calixte N."/>
            <person name="Calvo S."/>
            <person name="Camarata J."/>
            <person name="Campo K."/>
            <person name="Chang J."/>
            <person name="Cheshatsang Y."/>
            <person name="Citroen M."/>
            <person name="Collymore A."/>
            <person name="Considine T."/>
            <person name="Cook A."/>
            <person name="Cooke P."/>
            <person name="Corum B."/>
            <person name="Cuomo C."/>
            <person name="David R."/>
            <person name="Dawoe T."/>
            <person name="Degray S."/>
            <person name="Dodge S."/>
            <person name="Dooley K."/>
            <person name="Dorje P."/>
            <person name="Dorjee K."/>
            <person name="Dorris L."/>
            <person name="Duffey N."/>
            <person name="Dupes A."/>
            <person name="Elkins T."/>
            <person name="Engels R."/>
            <person name="Erickson J."/>
            <person name="Farina A."/>
            <person name="Faro S."/>
            <person name="Ferreira P."/>
            <person name="Fischer H."/>
            <person name="Fitzgerald M."/>
            <person name="Foley K."/>
            <person name="Gage D."/>
            <person name="Galagan J."/>
            <person name="Gearin G."/>
            <person name="Gnerre S."/>
            <person name="Gnirke A."/>
            <person name="Goyette A."/>
            <person name="Graham J."/>
            <person name="Grandbois E."/>
            <person name="Gyaltsen K."/>
            <person name="Hafez N."/>
            <person name="Hagopian D."/>
            <person name="Hagos B."/>
            <person name="Hall J."/>
            <person name="Hatcher B."/>
            <person name="Heller A."/>
            <person name="Higgins H."/>
            <person name="Honan T."/>
            <person name="Horn A."/>
            <person name="Houde N."/>
            <person name="Hughes L."/>
            <person name="Hulme W."/>
            <person name="Husby E."/>
            <person name="Iliev I."/>
            <person name="Jaffe D."/>
            <person name="Jones C."/>
            <person name="Kamal M."/>
            <person name="Kamat A."/>
            <person name="Kamvysselis M."/>
            <person name="Karlsson E."/>
            <person name="Kells C."/>
            <person name="Kieu A."/>
            <person name="Kisner P."/>
            <person name="Kodira C."/>
            <person name="Kulbokas E."/>
            <person name="Labutti K."/>
            <person name="Lama D."/>
            <person name="Landers T."/>
            <person name="Leger J."/>
            <person name="Levine S."/>
            <person name="Lewis D."/>
            <person name="Lewis T."/>
            <person name="Lindblad-toh K."/>
            <person name="Liu X."/>
            <person name="Lokyitsang T."/>
            <person name="Lokyitsang Y."/>
            <person name="Lucien O."/>
            <person name="Lui A."/>
            <person name="Ma L.J."/>
            <person name="Mabbitt R."/>
            <person name="Macdonald J."/>
            <person name="Maclean C."/>
            <person name="Major J."/>
            <person name="Manning J."/>
            <person name="Marabella R."/>
            <person name="Maru K."/>
            <person name="Matthews C."/>
            <person name="Mauceli E."/>
            <person name="Mccarthy M."/>
            <person name="Mcdonough S."/>
            <person name="Mcghee T."/>
            <person name="Meldrim J."/>
            <person name="Meneus L."/>
            <person name="Mesirov J."/>
            <person name="Mihalev A."/>
            <person name="Mihova T."/>
            <person name="Mikkelsen T."/>
            <person name="Mlenga V."/>
            <person name="Moru K."/>
            <person name="Mozes J."/>
            <person name="Mulrain L."/>
            <person name="Munson G."/>
            <person name="Naylor J."/>
            <person name="Newes C."/>
            <person name="Nguyen C."/>
            <person name="Nguyen N."/>
            <person name="Nguyen T."/>
            <person name="Nicol R."/>
            <person name="Nielsen C."/>
            <person name="Nizzari M."/>
            <person name="Norbu C."/>
            <person name="Norbu N."/>
            <person name="O'donnell P."/>
            <person name="Okoawo O."/>
            <person name="O'leary S."/>
            <person name="Omotosho B."/>
            <person name="O'neill K."/>
            <person name="Osman S."/>
            <person name="Parker S."/>
            <person name="Perrin D."/>
            <person name="Phunkhang P."/>
            <person name="Piqani B."/>
            <person name="Purcell S."/>
            <person name="Rachupka T."/>
            <person name="Ramasamy U."/>
            <person name="Rameau R."/>
            <person name="Ray V."/>
            <person name="Raymond C."/>
            <person name="Retta R."/>
            <person name="Richardson S."/>
            <person name="Rise C."/>
            <person name="Rodriguez J."/>
            <person name="Rogers J."/>
            <person name="Rogov P."/>
            <person name="Rutman M."/>
            <person name="Schupbach R."/>
            <person name="Seaman C."/>
            <person name="Settipalli S."/>
            <person name="Sharpe T."/>
            <person name="Sheridan J."/>
            <person name="Sherpa N."/>
            <person name="Shi J."/>
            <person name="Smirnov S."/>
            <person name="Smith C."/>
            <person name="Sougnez C."/>
            <person name="Spencer B."/>
            <person name="Stalker J."/>
            <person name="Stange-thomann N."/>
            <person name="Stavropoulos S."/>
            <person name="Stetson K."/>
            <person name="Stone C."/>
            <person name="Stone S."/>
            <person name="Stubbs M."/>
            <person name="Talamas J."/>
            <person name="Tchuinga P."/>
            <person name="Tenzing P."/>
            <person name="Tesfaye S."/>
            <person name="Theodore J."/>
            <person name="Thoulutsang Y."/>
            <person name="Topham K."/>
            <person name="Towey S."/>
            <person name="Tsamla T."/>
            <person name="Tsomo N."/>
            <person name="Vallee D."/>
            <person name="Vassiliev H."/>
            <person name="Venkataraman V."/>
            <person name="Vinson J."/>
            <person name="Vo A."/>
            <person name="Wade C."/>
            <person name="Wang S."/>
            <person name="Wangchuk T."/>
            <person name="Wangdi T."/>
            <person name="Whittaker C."/>
            <person name="Wilkinson J."/>
            <person name="Wu Y."/>
            <person name="Wyman D."/>
            <person name="Yadav S."/>
            <person name="Yang S."/>
            <person name="Yang X."/>
            <person name="Yeager S."/>
            <person name="Yee E."/>
            <person name="Young G."/>
            <person name="Zainoun J."/>
            <person name="Zembeck L."/>
            <person name="Zimmer A."/>
            <person name="Zody M."/>
            <person name="Lander E."/>
        </authorList>
    </citation>
    <scope>NUCLEOTIDE SEQUENCE [LARGE SCALE GENOMIC DNA]</scope>
</reference>
<keyword evidence="2" id="KW-1185">Reference proteome</keyword>
<evidence type="ECO:0000313" key="2">
    <source>
        <dbReference type="Proteomes" id="UP000007875"/>
    </source>
</evidence>
<organism evidence="1 2">
    <name type="scientific">Ciona savignyi</name>
    <name type="common">Pacific transparent sea squirt</name>
    <dbReference type="NCBI Taxonomy" id="51511"/>
    <lineage>
        <taxon>Eukaryota</taxon>
        <taxon>Metazoa</taxon>
        <taxon>Chordata</taxon>
        <taxon>Tunicata</taxon>
        <taxon>Ascidiacea</taxon>
        <taxon>Phlebobranchia</taxon>
        <taxon>Cionidae</taxon>
        <taxon>Ciona</taxon>
    </lineage>
</organism>
<reference evidence="1" key="3">
    <citation type="submission" date="2025-09" db="UniProtKB">
        <authorList>
            <consortium name="Ensembl"/>
        </authorList>
    </citation>
    <scope>IDENTIFICATION</scope>
</reference>